<organism evidence="1 2">
    <name type="scientific">Bugula neritina</name>
    <name type="common">Brown bryozoan</name>
    <name type="synonym">Sertularia neritina</name>
    <dbReference type="NCBI Taxonomy" id="10212"/>
    <lineage>
        <taxon>Eukaryota</taxon>
        <taxon>Metazoa</taxon>
        <taxon>Spiralia</taxon>
        <taxon>Lophotrochozoa</taxon>
        <taxon>Bryozoa</taxon>
        <taxon>Gymnolaemata</taxon>
        <taxon>Cheilostomatida</taxon>
        <taxon>Flustrina</taxon>
        <taxon>Buguloidea</taxon>
        <taxon>Bugulidae</taxon>
        <taxon>Bugula</taxon>
    </lineage>
</organism>
<reference evidence="1" key="1">
    <citation type="submission" date="2020-06" db="EMBL/GenBank/DDBJ databases">
        <title>Draft genome of Bugula neritina, a colonial animal packing powerful symbionts and potential medicines.</title>
        <authorList>
            <person name="Rayko M."/>
        </authorList>
    </citation>
    <scope>NUCLEOTIDE SEQUENCE [LARGE SCALE GENOMIC DNA]</scope>
    <source>
        <strain evidence="1">Kwan_BN1</strain>
    </source>
</reference>
<name>A0A7J7JH28_BUGNE</name>
<evidence type="ECO:0000313" key="2">
    <source>
        <dbReference type="Proteomes" id="UP000593567"/>
    </source>
</evidence>
<evidence type="ECO:0000313" key="1">
    <source>
        <dbReference type="EMBL" id="KAF6024934.1"/>
    </source>
</evidence>
<accession>A0A7J7JH28</accession>
<gene>
    <name evidence="1" type="ORF">EB796_016771</name>
</gene>
<dbReference type="AlphaFoldDB" id="A0A7J7JH28"/>
<proteinExistence type="predicted"/>
<protein>
    <submittedName>
        <fullName evidence="1">Uncharacterized protein</fullName>
    </submittedName>
</protein>
<dbReference type="Proteomes" id="UP000593567">
    <property type="component" value="Unassembled WGS sequence"/>
</dbReference>
<comment type="caution">
    <text evidence="1">The sequence shown here is derived from an EMBL/GenBank/DDBJ whole genome shotgun (WGS) entry which is preliminary data.</text>
</comment>
<dbReference type="EMBL" id="VXIV02002513">
    <property type="protein sequence ID" value="KAF6024934.1"/>
    <property type="molecule type" value="Genomic_DNA"/>
</dbReference>
<keyword evidence="2" id="KW-1185">Reference proteome</keyword>
<sequence length="85" mass="8939">MDFVELYYEDELPGLVGFAGGLVDGRGDPIVTADGSYQPGDSLVYPPSEINDGGTLLTTVERPPSVILEEKSEHNGSISSIGPIS</sequence>